<dbReference type="OrthoDB" id="8062037at2759"/>
<dbReference type="GO" id="GO:0016567">
    <property type="term" value="P:protein ubiquitination"/>
    <property type="evidence" value="ECO:0007669"/>
    <property type="project" value="TreeGrafter"/>
</dbReference>
<keyword evidence="13" id="KW-1185">Reference proteome</keyword>
<dbReference type="InterPro" id="IPR001841">
    <property type="entry name" value="Znf_RING"/>
</dbReference>
<dbReference type="InterPro" id="IPR013083">
    <property type="entry name" value="Znf_RING/FYVE/PHD"/>
</dbReference>
<reference evidence="12 13" key="1">
    <citation type="submission" date="2020-09" db="EMBL/GenBank/DDBJ databases">
        <title>De no assembly of potato wild relative species, Solanum commersonii.</title>
        <authorList>
            <person name="Cho K."/>
        </authorList>
    </citation>
    <scope>NUCLEOTIDE SEQUENCE [LARGE SCALE GENOMIC DNA]</scope>
    <source>
        <strain evidence="12">LZ3.2</strain>
        <tissue evidence="12">Leaf</tissue>
    </source>
</reference>
<dbReference type="SUPFAM" id="SSF57850">
    <property type="entry name" value="RING/U-box"/>
    <property type="match status" value="2"/>
</dbReference>
<keyword evidence="5 8" id="KW-0863">Zinc-finger</keyword>
<evidence type="ECO:0000256" key="7">
    <source>
        <dbReference type="ARBA" id="ARBA00022833"/>
    </source>
</evidence>
<evidence type="ECO:0000313" key="12">
    <source>
        <dbReference type="EMBL" id="KAG5624248.1"/>
    </source>
</evidence>
<feature type="compositionally biased region" description="Pro residues" evidence="9">
    <location>
        <begin position="13"/>
        <end position="23"/>
    </location>
</feature>
<dbReference type="Gene3D" id="3.30.40.10">
    <property type="entry name" value="Zinc/RING finger domain, C3HC4 (zinc finger)"/>
    <property type="match status" value="2"/>
</dbReference>
<evidence type="ECO:0000256" key="10">
    <source>
        <dbReference type="SAM" id="Phobius"/>
    </source>
</evidence>
<dbReference type="AlphaFoldDB" id="A0A9J6AI35"/>
<dbReference type="EMBL" id="JACXVP010000002">
    <property type="protein sequence ID" value="KAG5624248.1"/>
    <property type="molecule type" value="Genomic_DNA"/>
</dbReference>
<dbReference type="SMART" id="SM00184">
    <property type="entry name" value="RING"/>
    <property type="match status" value="2"/>
</dbReference>
<dbReference type="FunFam" id="3.30.40.10:FF:000127">
    <property type="entry name" value="E3 ubiquitin-protein ligase RNF181"/>
    <property type="match status" value="1"/>
</dbReference>
<keyword evidence="4" id="KW-0479">Metal-binding</keyword>
<comment type="catalytic activity">
    <reaction evidence="1">
        <text>S-ubiquitinyl-[E2 ubiquitin-conjugating enzyme]-L-cysteine + [acceptor protein]-L-lysine = [E2 ubiquitin-conjugating enzyme]-L-cysteine + N(6)-ubiquitinyl-[acceptor protein]-L-lysine.</text>
        <dbReference type="EC" id="2.3.2.27"/>
    </reaction>
</comment>
<dbReference type="PANTHER" id="PTHR15710">
    <property type="entry name" value="E3 UBIQUITIN-PROTEIN LIGASE PRAJA"/>
    <property type="match status" value="1"/>
</dbReference>
<dbReference type="Pfam" id="PF13639">
    <property type="entry name" value="zf-RING_2"/>
    <property type="match status" value="1"/>
</dbReference>
<keyword evidence="10" id="KW-0812">Transmembrane</keyword>
<feature type="domain" description="RING-type" evidence="11">
    <location>
        <begin position="191"/>
        <end position="232"/>
    </location>
</feature>
<keyword evidence="10" id="KW-1133">Transmembrane helix</keyword>
<evidence type="ECO:0000256" key="1">
    <source>
        <dbReference type="ARBA" id="ARBA00000900"/>
    </source>
</evidence>
<dbReference type="Proteomes" id="UP000824120">
    <property type="component" value="Chromosome 2"/>
</dbReference>
<feature type="region of interest" description="Disordered" evidence="9">
    <location>
        <begin position="1"/>
        <end position="24"/>
    </location>
</feature>
<evidence type="ECO:0000313" key="13">
    <source>
        <dbReference type="Proteomes" id="UP000824120"/>
    </source>
</evidence>
<dbReference type="PANTHER" id="PTHR15710:SF235">
    <property type="entry name" value="RING-H2 FINGER PROTEIN ATL79-LIKE"/>
    <property type="match status" value="1"/>
</dbReference>
<evidence type="ECO:0000256" key="6">
    <source>
        <dbReference type="ARBA" id="ARBA00022786"/>
    </source>
</evidence>
<organism evidence="12 13">
    <name type="scientific">Solanum commersonii</name>
    <name type="common">Commerson's wild potato</name>
    <name type="synonym">Commerson's nightshade</name>
    <dbReference type="NCBI Taxonomy" id="4109"/>
    <lineage>
        <taxon>Eukaryota</taxon>
        <taxon>Viridiplantae</taxon>
        <taxon>Streptophyta</taxon>
        <taxon>Embryophyta</taxon>
        <taxon>Tracheophyta</taxon>
        <taxon>Spermatophyta</taxon>
        <taxon>Magnoliopsida</taxon>
        <taxon>eudicotyledons</taxon>
        <taxon>Gunneridae</taxon>
        <taxon>Pentapetalae</taxon>
        <taxon>asterids</taxon>
        <taxon>lamiids</taxon>
        <taxon>Solanales</taxon>
        <taxon>Solanaceae</taxon>
        <taxon>Solanoideae</taxon>
        <taxon>Solaneae</taxon>
        <taxon>Solanum</taxon>
    </lineage>
</organism>
<evidence type="ECO:0000256" key="8">
    <source>
        <dbReference type="PROSITE-ProRule" id="PRU00175"/>
    </source>
</evidence>
<keyword evidence="10" id="KW-0472">Membrane</keyword>
<feature type="transmembrane region" description="Helical" evidence="10">
    <location>
        <begin position="269"/>
        <end position="290"/>
    </location>
</feature>
<keyword evidence="3" id="KW-0808">Transferase</keyword>
<evidence type="ECO:0000256" key="4">
    <source>
        <dbReference type="ARBA" id="ARBA00022723"/>
    </source>
</evidence>
<name>A0A9J6AI35_SOLCO</name>
<proteinExistence type="predicted"/>
<protein>
    <recommendedName>
        <fullName evidence="2">RING-type E3 ubiquitin transferase</fullName>
        <ecNumber evidence="2">2.3.2.27</ecNumber>
    </recommendedName>
</protein>
<evidence type="ECO:0000256" key="2">
    <source>
        <dbReference type="ARBA" id="ARBA00012483"/>
    </source>
</evidence>
<gene>
    <name evidence="12" type="ORF">H5410_009466</name>
</gene>
<dbReference type="GO" id="GO:0008270">
    <property type="term" value="F:zinc ion binding"/>
    <property type="evidence" value="ECO:0007669"/>
    <property type="project" value="UniProtKB-KW"/>
</dbReference>
<dbReference type="GO" id="GO:0061630">
    <property type="term" value="F:ubiquitin protein ligase activity"/>
    <property type="evidence" value="ECO:0007669"/>
    <property type="project" value="UniProtKB-EC"/>
</dbReference>
<dbReference type="GO" id="GO:0005737">
    <property type="term" value="C:cytoplasm"/>
    <property type="evidence" value="ECO:0007669"/>
    <property type="project" value="TreeGrafter"/>
</dbReference>
<comment type="caution">
    <text evidence="12">The sequence shown here is derived from an EMBL/GenBank/DDBJ whole genome shotgun (WGS) entry which is preliminary data.</text>
</comment>
<keyword evidence="7" id="KW-0862">Zinc</keyword>
<evidence type="ECO:0000259" key="11">
    <source>
        <dbReference type="PROSITE" id="PS50089"/>
    </source>
</evidence>
<accession>A0A9J6AI35</accession>
<keyword evidence="6" id="KW-0833">Ubl conjugation pathway</keyword>
<evidence type="ECO:0000256" key="5">
    <source>
        <dbReference type="ARBA" id="ARBA00022771"/>
    </source>
</evidence>
<evidence type="ECO:0000256" key="9">
    <source>
        <dbReference type="SAM" id="MobiDB-lite"/>
    </source>
</evidence>
<dbReference type="Pfam" id="PF17123">
    <property type="entry name" value="zf-RING_11"/>
    <property type="match status" value="1"/>
</dbReference>
<dbReference type="EC" id="2.3.2.27" evidence="2"/>
<dbReference type="PROSITE" id="PS50089">
    <property type="entry name" value="ZF_RING_2"/>
    <property type="match status" value="1"/>
</dbReference>
<sequence length="292" mass="33336">MNTRRRSFREQPRPQPQPQPPPAAMARFHALSDALYQAEQHERSRIPRQQNMREVVPTAEPTAMNWEPIIRTTSTVPPPETKASIEKLPDVEIVQEEEQMSECAICLVEFQVKEKAKEMPCKHRYHSNCINRWSSYIQYEAGFHFTTSISPTLMARRSSYIQYEAGPSPPAAQASVEALPIVKIIEEESECAICLSEFQVGEKAKEMPCKHPYHSNCINQWLEIHGSCPVCRYKMPAAVVTAGRRPTLRESIRRVGSSINELDEEQTDIYIESILGCVLYSVYFGLLYMLSS</sequence>
<evidence type="ECO:0000256" key="3">
    <source>
        <dbReference type="ARBA" id="ARBA00022679"/>
    </source>
</evidence>